<keyword evidence="3" id="KW-1185">Reference proteome</keyword>
<feature type="region of interest" description="Disordered" evidence="1">
    <location>
        <begin position="1"/>
        <end position="39"/>
    </location>
</feature>
<evidence type="ECO:0000256" key="1">
    <source>
        <dbReference type="SAM" id="MobiDB-lite"/>
    </source>
</evidence>
<name>A0A9P7F2B8_9AGAM</name>
<dbReference type="AlphaFoldDB" id="A0A9P7F2B8"/>
<protein>
    <submittedName>
        <fullName evidence="2">Uncharacterized protein</fullName>
    </submittedName>
</protein>
<evidence type="ECO:0000313" key="2">
    <source>
        <dbReference type="EMBL" id="KAG2101389.1"/>
    </source>
</evidence>
<evidence type="ECO:0000313" key="3">
    <source>
        <dbReference type="Proteomes" id="UP000823399"/>
    </source>
</evidence>
<comment type="caution">
    <text evidence="2">The sequence shown here is derived from an EMBL/GenBank/DDBJ whole genome shotgun (WGS) entry which is preliminary data.</text>
</comment>
<dbReference type="GeneID" id="64696228"/>
<dbReference type="OrthoDB" id="2688042at2759"/>
<sequence length="148" mass="15861">MSTATMPPPLPEMSIAHMPPPSPEASSSPIPLPLPDSNTPHNTGDVFQCGHTDIELQSVCGPCGHRVAQVCMPDCCVKLVAAATVELLLNHPARNESFRAMIRQVIMEEAEQDYNARLQAYEAAVAAATESTNTMTNVDLTEDSATDE</sequence>
<feature type="compositionally biased region" description="Pro residues" evidence="1">
    <location>
        <begin position="1"/>
        <end position="11"/>
    </location>
</feature>
<dbReference type="Proteomes" id="UP000823399">
    <property type="component" value="Unassembled WGS sequence"/>
</dbReference>
<proteinExistence type="predicted"/>
<reference evidence="2" key="1">
    <citation type="journal article" date="2020" name="New Phytol.">
        <title>Comparative genomics reveals dynamic genome evolution in host specialist ectomycorrhizal fungi.</title>
        <authorList>
            <person name="Lofgren L.A."/>
            <person name="Nguyen N.H."/>
            <person name="Vilgalys R."/>
            <person name="Ruytinx J."/>
            <person name="Liao H.L."/>
            <person name="Branco S."/>
            <person name="Kuo A."/>
            <person name="LaButti K."/>
            <person name="Lipzen A."/>
            <person name="Andreopoulos W."/>
            <person name="Pangilinan J."/>
            <person name="Riley R."/>
            <person name="Hundley H."/>
            <person name="Na H."/>
            <person name="Barry K."/>
            <person name="Grigoriev I.V."/>
            <person name="Stajich J.E."/>
            <person name="Kennedy P.G."/>
        </authorList>
    </citation>
    <scope>NUCLEOTIDE SEQUENCE</scope>
    <source>
        <strain evidence="2">FC423</strain>
    </source>
</reference>
<accession>A0A9P7F2B8</accession>
<organism evidence="2 3">
    <name type="scientific">Suillus discolor</name>
    <dbReference type="NCBI Taxonomy" id="1912936"/>
    <lineage>
        <taxon>Eukaryota</taxon>
        <taxon>Fungi</taxon>
        <taxon>Dikarya</taxon>
        <taxon>Basidiomycota</taxon>
        <taxon>Agaricomycotina</taxon>
        <taxon>Agaricomycetes</taxon>
        <taxon>Agaricomycetidae</taxon>
        <taxon>Boletales</taxon>
        <taxon>Suillineae</taxon>
        <taxon>Suillaceae</taxon>
        <taxon>Suillus</taxon>
    </lineage>
</organism>
<gene>
    <name evidence="2" type="ORF">F5147DRAFT_655361</name>
</gene>
<dbReference type="RefSeq" id="XP_041289867.1">
    <property type="nucleotide sequence ID" value="XM_041433969.1"/>
</dbReference>
<dbReference type="EMBL" id="JABBWM010000051">
    <property type="protein sequence ID" value="KAG2101389.1"/>
    <property type="molecule type" value="Genomic_DNA"/>
</dbReference>